<sequence>MIFMGESGSRRSTLVSRLPIFRRSVRKRQDSLPSSPSSGGVSNGIHTSSPSSTNSSSSSTSKRRSIFRAPSLSFHNKRNSDPTQLNLDNHSQGTDVTLQASCVSKTRHSFGFGGHKKKIIRSQTEDFEKSSANRSVFINCISSGTNEGDDSGFLDDVSSKKSSKHKKQLLPKSISAQQQFSKNPSNKDPIKGQDGVEEPLKTATPGSWPGELVESSLQSPMISEDRTTAITPSDFVHVTEESVSEVDDSTAQSPVAALENFSQAVSTSQVSISPGQATTVMPILPETNHTGDTQCESTTAHTEPVALQTVKEMNTNTNQSELSDTDQAPELSDDGSNNVDTYERRSRKAVLQQIGRPVGLGKLDTRPSHLRKPHTVSMCSSVSPYHEVMRLERRLRSSSEGAGGPRLHLNLRDPHCIEVDKLSKHRTSSSSSKLGSLDDLMLDLDLSDDQRPHHASQEDSVQSLVSCFNLLPSPLEAYSDRIPGREVREPTLRYNISLSGASLAAFQVQMGDNVTHLL</sequence>
<reference evidence="4 5" key="1">
    <citation type="journal article" date="2019" name="Sci. Data">
        <title>Hybrid genome assembly and annotation of Danionella translucida.</title>
        <authorList>
            <person name="Kadobianskyi M."/>
            <person name="Schulze L."/>
            <person name="Schuelke M."/>
            <person name="Judkewitz B."/>
        </authorList>
    </citation>
    <scope>NUCLEOTIDE SEQUENCE [LARGE SCALE GENOMIC DNA]</scope>
    <source>
        <strain evidence="4 5">Bolton</strain>
    </source>
</reference>
<comment type="similarity">
    <text evidence="1">Belongs to the CCSER family.</text>
</comment>
<feature type="region of interest" description="Disordered" evidence="3">
    <location>
        <begin position="359"/>
        <end position="378"/>
    </location>
</feature>
<dbReference type="OrthoDB" id="10046062at2759"/>
<dbReference type="PANTHER" id="PTHR22461">
    <property type="entry name" value="SERINE-RICH COILED-COIL DOMAIN-CONTAINING PROTEIN 2-RELATED"/>
    <property type="match status" value="1"/>
</dbReference>
<comment type="caution">
    <text evidence="4">The sequence shown here is derived from an EMBL/GenBank/DDBJ whole genome shotgun (WGS) entry which is preliminary data.</text>
</comment>
<dbReference type="PANTHER" id="PTHR22461:SF1">
    <property type="entry name" value="SERINE-RICH COILED-COIL DOMAIN-CONTAINING PROTEIN 1"/>
    <property type="match status" value="1"/>
</dbReference>
<feature type="compositionally biased region" description="Polar residues" evidence="3">
    <location>
        <begin position="317"/>
        <end position="326"/>
    </location>
</feature>
<keyword evidence="2" id="KW-0175">Coiled coil</keyword>
<dbReference type="EMBL" id="SRMA01027231">
    <property type="protein sequence ID" value="TRY57633.1"/>
    <property type="molecule type" value="Genomic_DNA"/>
</dbReference>
<evidence type="ECO:0008006" key="6">
    <source>
        <dbReference type="Google" id="ProtNLM"/>
    </source>
</evidence>
<feature type="region of interest" description="Disordered" evidence="3">
    <location>
        <begin position="148"/>
        <end position="213"/>
    </location>
</feature>
<evidence type="ECO:0000256" key="3">
    <source>
        <dbReference type="SAM" id="MobiDB-lite"/>
    </source>
</evidence>
<feature type="region of interest" description="Disordered" evidence="3">
    <location>
        <begin position="317"/>
        <end position="346"/>
    </location>
</feature>
<keyword evidence="5" id="KW-1185">Reference proteome</keyword>
<feature type="compositionally biased region" description="Low complexity" evidence="3">
    <location>
        <begin position="31"/>
        <end position="40"/>
    </location>
</feature>
<organism evidence="4 5">
    <name type="scientific">Danionella cerebrum</name>
    <dbReference type="NCBI Taxonomy" id="2873325"/>
    <lineage>
        <taxon>Eukaryota</taxon>
        <taxon>Metazoa</taxon>
        <taxon>Chordata</taxon>
        <taxon>Craniata</taxon>
        <taxon>Vertebrata</taxon>
        <taxon>Euteleostomi</taxon>
        <taxon>Actinopterygii</taxon>
        <taxon>Neopterygii</taxon>
        <taxon>Teleostei</taxon>
        <taxon>Ostariophysi</taxon>
        <taxon>Cypriniformes</taxon>
        <taxon>Danionidae</taxon>
        <taxon>Danioninae</taxon>
        <taxon>Danionella</taxon>
    </lineage>
</organism>
<gene>
    <name evidence="4" type="ORF">DNTS_021064</name>
</gene>
<dbReference type="AlphaFoldDB" id="A0A553MWS9"/>
<dbReference type="InterPro" id="IPR029627">
    <property type="entry name" value="CCSER"/>
</dbReference>
<feature type="compositionally biased region" description="Low complexity" evidence="3">
    <location>
        <begin position="47"/>
        <end position="60"/>
    </location>
</feature>
<evidence type="ECO:0000256" key="1">
    <source>
        <dbReference type="ARBA" id="ARBA00010949"/>
    </source>
</evidence>
<name>A0A553MWS9_9TELE</name>
<feature type="region of interest" description="Disordered" evidence="3">
    <location>
        <begin position="24"/>
        <end position="92"/>
    </location>
</feature>
<proteinExistence type="inferred from homology"/>
<evidence type="ECO:0000313" key="5">
    <source>
        <dbReference type="Proteomes" id="UP000316079"/>
    </source>
</evidence>
<dbReference type="Proteomes" id="UP000316079">
    <property type="component" value="Unassembled WGS sequence"/>
</dbReference>
<feature type="compositionally biased region" description="Polar residues" evidence="3">
    <location>
        <begin position="174"/>
        <end position="186"/>
    </location>
</feature>
<accession>A0A553MWS9</accession>
<feature type="compositionally biased region" description="Polar residues" evidence="3">
    <location>
        <begin position="81"/>
        <end position="92"/>
    </location>
</feature>
<evidence type="ECO:0000256" key="2">
    <source>
        <dbReference type="ARBA" id="ARBA00023054"/>
    </source>
</evidence>
<protein>
    <recommendedName>
        <fullName evidence="6">Coiled-coil serine-rich protein 1</fullName>
    </recommendedName>
</protein>
<evidence type="ECO:0000313" key="4">
    <source>
        <dbReference type="EMBL" id="TRY57633.1"/>
    </source>
</evidence>